<dbReference type="AlphaFoldDB" id="A0A0B2VQA2"/>
<dbReference type="GO" id="GO:0019706">
    <property type="term" value="F:protein-cysteine S-palmitoyltransferase activity"/>
    <property type="evidence" value="ECO:0007669"/>
    <property type="project" value="UniProtKB-EC"/>
</dbReference>
<dbReference type="PROSITE" id="PS50216">
    <property type="entry name" value="DHHC"/>
    <property type="match status" value="1"/>
</dbReference>
<dbReference type="Pfam" id="PF01529">
    <property type="entry name" value="DHHC"/>
    <property type="match status" value="1"/>
</dbReference>
<evidence type="ECO:0000256" key="2">
    <source>
        <dbReference type="ARBA" id="ARBA00022679"/>
    </source>
</evidence>
<dbReference type="GO" id="GO:0016020">
    <property type="term" value="C:membrane"/>
    <property type="evidence" value="ECO:0007669"/>
    <property type="project" value="UniProtKB-SubCell"/>
</dbReference>
<keyword evidence="5 7" id="KW-0472">Membrane</keyword>
<dbReference type="EC" id="2.3.1.225" evidence="7"/>
<name>A0A0B2VQA2_TOXCA</name>
<keyword evidence="2 7" id="KW-0808">Transferase</keyword>
<organism evidence="10 11">
    <name type="scientific">Toxocara canis</name>
    <name type="common">Canine roundworm</name>
    <dbReference type="NCBI Taxonomy" id="6265"/>
    <lineage>
        <taxon>Eukaryota</taxon>
        <taxon>Metazoa</taxon>
        <taxon>Ecdysozoa</taxon>
        <taxon>Nematoda</taxon>
        <taxon>Chromadorea</taxon>
        <taxon>Rhabditida</taxon>
        <taxon>Spirurina</taxon>
        <taxon>Ascaridomorpha</taxon>
        <taxon>Ascaridoidea</taxon>
        <taxon>Toxocaridae</taxon>
        <taxon>Toxocara</taxon>
    </lineage>
</organism>
<gene>
    <name evidence="10" type="primary">ZDHHC6</name>
    <name evidence="10" type="ORF">Tcan_02768</name>
</gene>
<feature type="transmembrane region" description="Helical" evidence="7">
    <location>
        <begin position="191"/>
        <end position="214"/>
    </location>
</feature>
<feature type="domain" description="Palmitoyltransferase DHHC" evidence="9">
    <location>
        <begin position="141"/>
        <end position="275"/>
    </location>
</feature>
<evidence type="ECO:0000256" key="5">
    <source>
        <dbReference type="ARBA" id="ARBA00023136"/>
    </source>
</evidence>
<sequence length="430" mass="49125">MSANGLHQRRLEANSNAGDSGHTSETSEQLAKIYSQCEVIEAPDWDSGLERAKGDFGRTMCRRLFHWGPLIAIAITLSIGISATYLHLQWWPLSSIGSFLHLSLFLLFNYLVLLNLGRSAFIGPGYVPLVWIPPSKEFEPHLQFCSICDGYKVPRSHHCTRCGRCVLKMDHHCPWINNCVGHRNHAYFVRFLAAAVAGCIHGALIISLALYRAFFRMWYIRHGEFDGPEVILSIYTFITSVFAFGLALGVIVAVGFLLIVQLKSIWKNRTGIEDYIVDKANSYERAVEFFYPYDLGWKRNVREVLGTWNGLPVGDGVWWPIRRPTTQFTFSEEQLMQKRIKRLNAREVRIIRRFEGTCLSALLIGFRVFVCQPCTDERRIPIEVRYTEILLNKANATITCVGEKACLLVVLCVLTKHWADWEWSKDADES</sequence>
<reference evidence="10 11" key="1">
    <citation type="submission" date="2014-11" db="EMBL/GenBank/DDBJ databases">
        <title>Genetic blueprint of the zoonotic pathogen Toxocara canis.</title>
        <authorList>
            <person name="Zhu X.-Q."/>
            <person name="Korhonen P.K."/>
            <person name="Cai H."/>
            <person name="Young N.D."/>
            <person name="Nejsum P."/>
            <person name="von Samson-Himmelstjerna G."/>
            <person name="Boag P.R."/>
            <person name="Tan P."/>
            <person name="Li Q."/>
            <person name="Min J."/>
            <person name="Yang Y."/>
            <person name="Wang X."/>
            <person name="Fang X."/>
            <person name="Hall R.S."/>
            <person name="Hofmann A."/>
            <person name="Sternberg P.W."/>
            <person name="Jex A.R."/>
            <person name="Gasser R.B."/>
        </authorList>
    </citation>
    <scope>NUCLEOTIDE SEQUENCE [LARGE SCALE GENOMIC DNA]</scope>
    <source>
        <strain evidence="10">PN_DK_2014</strain>
    </source>
</reference>
<accession>A0A0B2VQA2</accession>
<proteinExistence type="inferred from homology"/>
<feature type="transmembrane region" description="Helical" evidence="7">
    <location>
        <begin position="98"/>
        <end position="116"/>
    </location>
</feature>
<evidence type="ECO:0000256" key="3">
    <source>
        <dbReference type="ARBA" id="ARBA00022692"/>
    </source>
</evidence>
<dbReference type="Proteomes" id="UP000031036">
    <property type="component" value="Unassembled WGS sequence"/>
</dbReference>
<keyword evidence="6 7" id="KW-0012">Acyltransferase</keyword>
<dbReference type="PANTHER" id="PTHR12246">
    <property type="entry name" value="PALMITOYLTRANSFERASE ZDHHC16"/>
    <property type="match status" value="1"/>
</dbReference>
<comment type="catalytic activity">
    <reaction evidence="7">
        <text>L-cysteinyl-[protein] + hexadecanoyl-CoA = S-hexadecanoyl-L-cysteinyl-[protein] + CoA</text>
        <dbReference type="Rhea" id="RHEA:36683"/>
        <dbReference type="Rhea" id="RHEA-COMP:10131"/>
        <dbReference type="Rhea" id="RHEA-COMP:11032"/>
        <dbReference type="ChEBI" id="CHEBI:29950"/>
        <dbReference type="ChEBI" id="CHEBI:57287"/>
        <dbReference type="ChEBI" id="CHEBI:57379"/>
        <dbReference type="ChEBI" id="CHEBI:74151"/>
        <dbReference type="EC" id="2.3.1.225"/>
    </reaction>
</comment>
<evidence type="ECO:0000313" key="10">
    <source>
        <dbReference type="EMBL" id="KHN83617.1"/>
    </source>
</evidence>
<comment type="similarity">
    <text evidence="7">Belongs to the DHHC palmitoyltransferase family.</text>
</comment>
<evidence type="ECO:0000259" key="9">
    <source>
        <dbReference type="Pfam" id="PF01529"/>
    </source>
</evidence>
<feature type="transmembrane region" description="Helical" evidence="7">
    <location>
        <begin position="64"/>
        <end position="86"/>
    </location>
</feature>
<evidence type="ECO:0000256" key="8">
    <source>
        <dbReference type="SAM" id="MobiDB-lite"/>
    </source>
</evidence>
<comment type="caution">
    <text evidence="10">The sequence shown here is derived from an EMBL/GenBank/DDBJ whole genome shotgun (WGS) entry which is preliminary data.</text>
</comment>
<protein>
    <recommendedName>
        <fullName evidence="7">Palmitoyltransferase</fullName>
        <ecNumber evidence="7">2.3.1.225</ecNumber>
    </recommendedName>
</protein>
<dbReference type="EMBL" id="JPKZ01001176">
    <property type="protein sequence ID" value="KHN83617.1"/>
    <property type="molecule type" value="Genomic_DNA"/>
</dbReference>
<evidence type="ECO:0000256" key="7">
    <source>
        <dbReference type="RuleBase" id="RU079119"/>
    </source>
</evidence>
<dbReference type="InterPro" id="IPR039859">
    <property type="entry name" value="PFA4/ZDH16/20/ERF2-like"/>
</dbReference>
<dbReference type="OrthoDB" id="331948at2759"/>
<keyword evidence="3 7" id="KW-0812">Transmembrane</keyword>
<dbReference type="OMA" id="CVGWSNQ"/>
<evidence type="ECO:0000256" key="4">
    <source>
        <dbReference type="ARBA" id="ARBA00022989"/>
    </source>
</evidence>
<dbReference type="STRING" id="6265.A0A0B2VQA2"/>
<keyword evidence="11" id="KW-1185">Reference proteome</keyword>
<feature type="region of interest" description="Disordered" evidence="8">
    <location>
        <begin position="1"/>
        <end position="24"/>
    </location>
</feature>
<comment type="domain">
    <text evidence="7">The DHHC domain is required for palmitoyltransferase activity.</text>
</comment>
<keyword evidence="4 7" id="KW-1133">Transmembrane helix</keyword>
<evidence type="ECO:0000313" key="11">
    <source>
        <dbReference type="Proteomes" id="UP000031036"/>
    </source>
</evidence>
<comment type="subcellular location">
    <subcellularLocation>
        <location evidence="1">Membrane</location>
        <topology evidence="1">Multi-pass membrane protein</topology>
    </subcellularLocation>
</comment>
<feature type="compositionally biased region" description="Polar residues" evidence="8">
    <location>
        <begin position="13"/>
        <end position="24"/>
    </location>
</feature>
<evidence type="ECO:0000256" key="1">
    <source>
        <dbReference type="ARBA" id="ARBA00004141"/>
    </source>
</evidence>
<dbReference type="InterPro" id="IPR001594">
    <property type="entry name" value="Palmitoyltrfase_DHHC"/>
</dbReference>
<feature type="transmembrane region" description="Helical" evidence="7">
    <location>
        <begin position="234"/>
        <end position="260"/>
    </location>
</feature>
<evidence type="ECO:0000256" key="6">
    <source>
        <dbReference type="ARBA" id="ARBA00023315"/>
    </source>
</evidence>